<dbReference type="eggNOG" id="KOG0048">
    <property type="taxonomic scope" value="Eukaryota"/>
</dbReference>
<dbReference type="PROSITE" id="PS51294">
    <property type="entry name" value="HTH_MYB"/>
    <property type="match status" value="1"/>
</dbReference>
<feature type="compositionally biased region" description="Basic and acidic residues" evidence="1">
    <location>
        <begin position="95"/>
        <end position="114"/>
    </location>
</feature>
<evidence type="ECO:0000313" key="4">
    <source>
        <dbReference type="EMBL" id="EGR32450.1"/>
    </source>
</evidence>
<feature type="compositionally biased region" description="Low complexity" evidence="1">
    <location>
        <begin position="85"/>
        <end position="94"/>
    </location>
</feature>
<feature type="non-terminal residue" evidence="4">
    <location>
        <position position="151"/>
    </location>
</feature>
<feature type="domain" description="Myb-like" evidence="2">
    <location>
        <begin position="23"/>
        <end position="73"/>
    </location>
</feature>
<feature type="compositionally biased region" description="Polar residues" evidence="1">
    <location>
        <begin position="120"/>
        <end position="136"/>
    </location>
</feature>
<sequence>MEQQYGFKKTGKQIRERYINKLDPNIKKVAWTTEEDQIILDSFLEIGAKWSQISCKLNGRSENMVKNRFYSHIKRYYLGQVEIGNNNNDNNTNKNSKEIKDYSEDASENKNDKKSKNKNQSVEKSNQQDNTKLTVNVQNNLQKNRNFAVAP</sequence>
<dbReference type="RefSeq" id="XP_004036436.1">
    <property type="nucleotide sequence ID" value="XM_004036388.1"/>
</dbReference>
<dbReference type="Gene3D" id="1.10.10.60">
    <property type="entry name" value="Homeodomain-like"/>
    <property type="match status" value="1"/>
</dbReference>
<dbReference type="GeneID" id="14908609"/>
<dbReference type="SMART" id="SM00717">
    <property type="entry name" value="SANT"/>
    <property type="match status" value="1"/>
</dbReference>
<dbReference type="EMBL" id="GL983672">
    <property type="protein sequence ID" value="EGR32450.1"/>
    <property type="molecule type" value="Genomic_DNA"/>
</dbReference>
<dbReference type="PANTHER" id="PTHR45614:SF69">
    <property type="entry name" value="CHROMOSOME UNDETERMINED SCAFFOLD_38, WHOLE GENOME SHOTGUN SEQUENCE"/>
    <property type="match status" value="1"/>
</dbReference>
<keyword evidence="4" id="KW-0238">DNA-binding</keyword>
<dbReference type="OrthoDB" id="2143914at2759"/>
<feature type="domain" description="HTH myb-type" evidence="3">
    <location>
        <begin position="23"/>
        <end position="77"/>
    </location>
</feature>
<dbReference type="InterPro" id="IPR050560">
    <property type="entry name" value="MYB_TF"/>
</dbReference>
<evidence type="ECO:0000313" key="5">
    <source>
        <dbReference type="Proteomes" id="UP000008983"/>
    </source>
</evidence>
<dbReference type="AlphaFoldDB" id="G0QQQ8"/>
<dbReference type="GO" id="GO:0000981">
    <property type="term" value="F:DNA-binding transcription factor activity, RNA polymerase II-specific"/>
    <property type="evidence" value="ECO:0007669"/>
    <property type="project" value="TreeGrafter"/>
</dbReference>
<dbReference type="InterPro" id="IPR009057">
    <property type="entry name" value="Homeodomain-like_sf"/>
</dbReference>
<gene>
    <name evidence="4" type="ORF">IMG5_082880</name>
</gene>
<organism evidence="4 5">
    <name type="scientific">Ichthyophthirius multifiliis</name>
    <name type="common">White spot disease agent</name>
    <name type="synonym">Ich</name>
    <dbReference type="NCBI Taxonomy" id="5932"/>
    <lineage>
        <taxon>Eukaryota</taxon>
        <taxon>Sar</taxon>
        <taxon>Alveolata</taxon>
        <taxon>Ciliophora</taxon>
        <taxon>Intramacronucleata</taxon>
        <taxon>Oligohymenophorea</taxon>
        <taxon>Hymenostomatida</taxon>
        <taxon>Ophryoglenina</taxon>
        <taxon>Ichthyophthirius</taxon>
    </lineage>
</organism>
<dbReference type="STRING" id="857967.G0QQQ8"/>
<accession>G0QQQ8</accession>
<dbReference type="CDD" id="cd00167">
    <property type="entry name" value="SANT"/>
    <property type="match status" value="1"/>
</dbReference>
<name>G0QQQ8_ICHMU</name>
<keyword evidence="5" id="KW-1185">Reference proteome</keyword>
<dbReference type="PANTHER" id="PTHR45614">
    <property type="entry name" value="MYB PROTEIN-RELATED"/>
    <property type="match status" value="1"/>
</dbReference>
<dbReference type="Proteomes" id="UP000008983">
    <property type="component" value="Unassembled WGS sequence"/>
</dbReference>
<dbReference type="GO" id="GO:0000978">
    <property type="term" value="F:RNA polymerase II cis-regulatory region sequence-specific DNA binding"/>
    <property type="evidence" value="ECO:0007669"/>
    <property type="project" value="TreeGrafter"/>
</dbReference>
<protein>
    <submittedName>
        <fullName evidence="4">Myb-like DNA-binding domain protein</fullName>
    </submittedName>
</protein>
<dbReference type="SUPFAM" id="SSF46689">
    <property type="entry name" value="Homeodomain-like"/>
    <property type="match status" value="1"/>
</dbReference>
<dbReference type="PROSITE" id="PS50090">
    <property type="entry name" value="MYB_LIKE"/>
    <property type="match status" value="1"/>
</dbReference>
<dbReference type="InterPro" id="IPR001005">
    <property type="entry name" value="SANT/Myb"/>
</dbReference>
<reference evidence="4 5" key="1">
    <citation type="submission" date="2011-07" db="EMBL/GenBank/DDBJ databases">
        <authorList>
            <person name="Coyne R."/>
            <person name="Brami D."/>
            <person name="Johnson J."/>
            <person name="Hostetler J."/>
            <person name="Hannick L."/>
            <person name="Clark T."/>
            <person name="Cassidy-Hanley D."/>
            <person name="Inman J."/>
        </authorList>
    </citation>
    <scope>NUCLEOTIDE SEQUENCE [LARGE SCALE GENOMIC DNA]</scope>
    <source>
        <strain evidence="4 5">G5</strain>
    </source>
</reference>
<evidence type="ECO:0000259" key="3">
    <source>
        <dbReference type="PROSITE" id="PS51294"/>
    </source>
</evidence>
<dbReference type="InParanoid" id="G0QQQ8"/>
<evidence type="ECO:0000256" key="1">
    <source>
        <dbReference type="SAM" id="MobiDB-lite"/>
    </source>
</evidence>
<evidence type="ECO:0000259" key="2">
    <source>
        <dbReference type="PROSITE" id="PS50090"/>
    </source>
</evidence>
<dbReference type="InterPro" id="IPR017930">
    <property type="entry name" value="Myb_dom"/>
</dbReference>
<dbReference type="GO" id="GO:0005634">
    <property type="term" value="C:nucleus"/>
    <property type="evidence" value="ECO:0007669"/>
    <property type="project" value="TreeGrafter"/>
</dbReference>
<dbReference type="Pfam" id="PF00249">
    <property type="entry name" value="Myb_DNA-binding"/>
    <property type="match status" value="1"/>
</dbReference>
<feature type="region of interest" description="Disordered" evidence="1">
    <location>
        <begin position="81"/>
        <end position="136"/>
    </location>
</feature>
<proteinExistence type="predicted"/>